<evidence type="ECO:0000313" key="3">
    <source>
        <dbReference type="Proteomes" id="UP001202328"/>
    </source>
</evidence>
<dbReference type="AlphaFoldDB" id="A0AAD4X713"/>
<reference evidence="2" key="1">
    <citation type="submission" date="2022-04" db="EMBL/GenBank/DDBJ databases">
        <title>A functionally conserved STORR gene fusion in Papaver species that diverged 16.8 million years ago.</title>
        <authorList>
            <person name="Catania T."/>
        </authorList>
    </citation>
    <scope>NUCLEOTIDE SEQUENCE</scope>
    <source>
        <strain evidence="2">S-188037</strain>
    </source>
</reference>
<feature type="region of interest" description="Disordered" evidence="1">
    <location>
        <begin position="73"/>
        <end position="93"/>
    </location>
</feature>
<dbReference type="PANTHER" id="PTHR10544">
    <property type="entry name" value="60S RIBOSOMAL PROTEIN L28"/>
    <property type="match status" value="1"/>
</dbReference>
<name>A0AAD4X713_9MAGN</name>
<dbReference type="InterPro" id="IPR002672">
    <property type="entry name" value="Ribosomal_eL28"/>
</dbReference>
<keyword evidence="3" id="KW-1185">Reference proteome</keyword>
<comment type="caution">
    <text evidence="2">The sequence shown here is derived from an EMBL/GenBank/DDBJ whole genome shotgun (WGS) entry which is preliminary data.</text>
</comment>
<evidence type="ECO:0008006" key="4">
    <source>
        <dbReference type="Google" id="ProtNLM"/>
    </source>
</evidence>
<protein>
    <recommendedName>
        <fullName evidence="4">Ribosomal L28e/Mak16 domain-containing protein</fullName>
    </recommendedName>
</protein>
<dbReference type="EMBL" id="JAJJMB010015994">
    <property type="protein sequence ID" value="KAI3850732.1"/>
    <property type="molecule type" value="Genomic_DNA"/>
</dbReference>
<proteinExistence type="predicted"/>
<sequence>MVQFSKEPNNLYNNVNSFKHSGLANAKTVSVQAGKDSRRRNSVEAYQVAENFYRRDLKSAALARLSSVHRSLKVAKSGVKKMNRQTSKKSNRV</sequence>
<accession>A0AAD4X713</accession>
<dbReference type="Proteomes" id="UP001202328">
    <property type="component" value="Unassembled WGS sequence"/>
</dbReference>
<dbReference type="GO" id="GO:0005840">
    <property type="term" value="C:ribosome"/>
    <property type="evidence" value="ECO:0007669"/>
    <property type="project" value="InterPro"/>
</dbReference>
<dbReference type="GO" id="GO:0003735">
    <property type="term" value="F:structural constituent of ribosome"/>
    <property type="evidence" value="ECO:0007669"/>
    <property type="project" value="InterPro"/>
</dbReference>
<evidence type="ECO:0000256" key="1">
    <source>
        <dbReference type="SAM" id="MobiDB-lite"/>
    </source>
</evidence>
<gene>
    <name evidence="2" type="ORF">MKW98_030792</name>
</gene>
<dbReference type="GO" id="GO:0006412">
    <property type="term" value="P:translation"/>
    <property type="evidence" value="ECO:0007669"/>
    <property type="project" value="InterPro"/>
</dbReference>
<dbReference type="Gene3D" id="3.30.390.110">
    <property type="match status" value="2"/>
</dbReference>
<evidence type="ECO:0000313" key="2">
    <source>
        <dbReference type="EMBL" id="KAI3850732.1"/>
    </source>
</evidence>
<organism evidence="2 3">
    <name type="scientific">Papaver atlanticum</name>
    <dbReference type="NCBI Taxonomy" id="357466"/>
    <lineage>
        <taxon>Eukaryota</taxon>
        <taxon>Viridiplantae</taxon>
        <taxon>Streptophyta</taxon>
        <taxon>Embryophyta</taxon>
        <taxon>Tracheophyta</taxon>
        <taxon>Spermatophyta</taxon>
        <taxon>Magnoliopsida</taxon>
        <taxon>Ranunculales</taxon>
        <taxon>Papaveraceae</taxon>
        <taxon>Papaveroideae</taxon>
        <taxon>Papaver</taxon>
    </lineage>
</organism>